<organism evidence="1 2">
    <name type="scientific">Paraconexibacter antarcticus</name>
    <dbReference type="NCBI Taxonomy" id="2949664"/>
    <lineage>
        <taxon>Bacteria</taxon>
        <taxon>Bacillati</taxon>
        <taxon>Actinomycetota</taxon>
        <taxon>Thermoleophilia</taxon>
        <taxon>Solirubrobacterales</taxon>
        <taxon>Paraconexibacteraceae</taxon>
        <taxon>Paraconexibacter</taxon>
    </lineage>
</organism>
<dbReference type="EMBL" id="CP098502">
    <property type="protein sequence ID" value="UTI66844.1"/>
    <property type="molecule type" value="Genomic_DNA"/>
</dbReference>
<keyword evidence="2" id="KW-1185">Reference proteome</keyword>
<protein>
    <submittedName>
        <fullName evidence="1">Uncharacterized protein</fullName>
    </submittedName>
</protein>
<dbReference type="RefSeq" id="WP_254573499.1">
    <property type="nucleotide sequence ID" value="NZ_CP098502.1"/>
</dbReference>
<dbReference type="Proteomes" id="UP001056035">
    <property type="component" value="Chromosome"/>
</dbReference>
<gene>
    <name evidence="1" type="ORF">NBH00_11690</name>
</gene>
<sequence length="222" mass="22844">MALVAVALLGTLAAQLTLIHQQRDLAVQQRHLAITQLHTLAPLADAATPLARKTLRGLPTVRATARRADGLTRAATPLVAGLTAAGLPATVAEVSQALAALRGADAGAVVRSLGEVTAGLTAHARLTRLVRSAITVLGSVRSSGLVARLARAVPRLDRAQGQALAILRRTLALQREAVGRNRRNLATAEATLAVARQTLSHAASLDEKFAGPVLGTGRAGPP</sequence>
<reference evidence="1 2" key="1">
    <citation type="submission" date="2022-06" db="EMBL/GenBank/DDBJ databases">
        <title>Paraconexibacter antarcticus.</title>
        <authorList>
            <person name="Kim C.S."/>
        </authorList>
    </citation>
    <scope>NUCLEOTIDE SEQUENCE [LARGE SCALE GENOMIC DNA]</scope>
    <source>
        <strain evidence="1 2">02-257</strain>
    </source>
</reference>
<name>A0ABY5DZ59_9ACTN</name>
<evidence type="ECO:0000313" key="2">
    <source>
        <dbReference type="Proteomes" id="UP001056035"/>
    </source>
</evidence>
<accession>A0ABY5DZ59</accession>
<evidence type="ECO:0000313" key="1">
    <source>
        <dbReference type="EMBL" id="UTI66844.1"/>
    </source>
</evidence>
<proteinExistence type="predicted"/>